<keyword evidence="3" id="KW-0805">Transcription regulation</keyword>
<gene>
    <name evidence="6" type="ORF">JP09_004325</name>
</gene>
<protein>
    <submittedName>
        <fullName evidence="6">Response regulator</fullName>
    </submittedName>
</protein>
<keyword evidence="4" id="KW-0238">DNA-binding</keyword>
<keyword evidence="5" id="KW-0804">Transcription</keyword>
<sequence length="129" mass="14061">MTAKILIADDQAPIRSLISTVLSKDYQVIQANTGTEALNMARQEKPDLVIMDILMPGMDGLTVCTQLKADPATAKIPVLMLTIIDYELNRKFAENLGADGYVTKPFTAEQLRQAVSSHLNPVSRVDTTG</sequence>
<evidence type="ECO:0000256" key="2">
    <source>
        <dbReference type="ARBA" id="ARBA00023012"/>
    </source>
</evidence>
<evidence type="ECO:0000256" key="5">
    <source>
        <dbReference type="ARBA" id="ARBA00023163"/>
    </source>
</evidence>
<dbReference type="PROSITE" id="PS50110">
    <property type="entry name" value="RESPONSE_REGULATORY"/>
    <property type="match status" value="1"/>
</dbReference>
<keyword evidence="7" id="KW-1185">Reference proteome</keyword>
<dbReference type="SUPFAM" id="SSF52172">
    <property type="entry name" value="CheY-like"/>
    <property type="match status" value="1"/>
</dbReference>
<evidence type="ECO:0000256" key="1">
    <source>
        <dbReference type="ARBA" id="ARBA00022553"/>
    </source>
</evidence>
<evidence type="ECO:0000313" key="7">
    <source>
        <dbReference type="Proteomes" id="UP000235653"/>
    </source>
</evidence>
<dbReference type="GO" id="GO:0000160">
    <property type="term" value="P:phosphorelay signal transduction system"/>
    <property type="evidence" value="ECO:0007669"/>
    <property type="project" value="UniProtKB-KW"/>
</dbReference>
<reference evidence="6 7" key="1">
    <citation type="journal article" date="2017" name="ISME J.">
        <title>Grape pomace compost harbors organohalide-respiring Dehalogenimonas species with novel reductive dehalogenase genes.</title>
        <authorList>
            <person name="Yang Y."/>
            <person name="Higgins S.A."/>
            <person name="Yan J."/>
            <person name="Simsir B."/>
            <person name="Chourey K."/>
            <person name="Iyer R."/>
            <person name="Hettich R.L."/>
            <person name="Baldwin B."/>
            <person name="Ogles D.M."/>
            <person name="Loffler F.E."/>
        </authorList>
    </citation>
    <scope>NUCLEOTIDE SEQUENCE [LARGE SCALE GENOMIC DNA]</scope>
    <source>
        <strain evidence="6 7">GP</strain>
    </source>
</reference>
<dbReference type="FunFam" id="3.40.50.2300:FF:000001">
    <property type="entry name" value="DNA-binding response regulator PhoB"/>
    <property type="match status" value="1"/>
</dbReference>
<accession>A0A2P5P7S7</accession>
<evidence type="ECO:0000256" key="3">
    <source>
        <dbReference type="ARBA" id="ARBA00023015"/>
    </source>
</evidence>
<organism evidence="6 7">
    <name type="scientific">Dehalogenimonas etheniformans</name>
    <dbReference type="NCBI Taxonomy" id="1536648"/>
    <lineage>
        <taxon>Bacteria</taxon>
        <taxon>Bacillati</taxon>
        <taxon>Chloroflexota</taxon>
        <taxon>Dehalococcoidia</taxon>
        <taxon>Dehalococcoidales</taxon>
        <taxon>Dehalococcoidaceae</taxon>
        <taxon>Dehalogenimonas</taxon>
    </lineage>
</organism>
<dbReference type="Proteomes" id="UP000235653">
    <property type="component" value="Unassembled WGS sequence"/>
</dbReference>
<comment type="caution">
    <text evidence="6">The sequence shown here is derived from an EMBL/GenBank/DDBJ whole genome shotgun (WGS) entry which is preliminary data.</text>
</comment>
<dbReference type="EMBL" id="JQAN02000008">
    <property type="protein sequence ID" value="PPD58340.1"/>
    <property type="molecule type" value="Genomic_DNA"/>
</dbReference>
<name>A0A2P5P7S7_9CHLR</name>
<keyword evidence="1" id="KW-0597">Phosphoprotein</keyword>
<dbReference type="AlphaFoldDB" id="A0A2P5P7S7"/>
<dbReference type="RefSeq" id="WP_102331752.1">
    <property type="nucleotide sequence ID" value="NZ_CP058566.2"/>
</dbReference>
<dbReference type="InterPro" id="IPR050595">
    <property type="entry name" value="Bact_response_regulator"/>
</dbReference>
<dbReference type="InterPro" id="IPR011006">
    <property type="entry name" value="CheY-like_superfamily"/>
</dbReference>
<dbReference type="PANTHER" id="PTHR44591:SF3">
    <property type="entry name" value="RESPONSE REGULATORY DOMAIN-CONTAINING PROTEIN"/>
    <property type="match status" value="1"/>
</dbReference>
<proteinExistence type="predicted"/>
<dbReference type="Pfam" id="PF00072">
    <property type="entry name" value="Response_reg"/>
    <property type="match status" value="1"/>
</dbReference>
<dbReference type="OrthoDB" id="9790669at2"/>
<dbReference type="PANTHER" id="PTHR44591">
    <property type="entry name" value="STRESS RESPONSE REGULATOR PROTEIN 1"/>
    <property type="match status" value="1"/>
</dbReference>
<evidence type="ECO:0000313" key="6">
    <source>
        <dbReference type="EMBL" id="PPD58340.1"/>
    </source>
</evidence>
<dbReference type="SMART" id="SM00448">
    <property type="entry name" value="REC"/>
    <property type="match status" value="1"/>
</dbReference>
<dbReference type="GO" id="GO:0003677">
    <property type="term" value="F:DNA binding"/>
    <property type="evidence" value="ECO:0007669"/>
    <property type="project" value="UniProtKB-KW"/>
</dbReference>
<dbReference type="Gene3D" id="3.40.50.2300">
    <property type="match status" value="1"/>
</dbReference>
<dbReference type="InterPro" id="IPR001789">
    <property type="entry name" value="Sig_transdc_resp-reg_receiver"/>
</dbReference>
<keyword evidence="2" id="KW-0902">Two-component regulatory system</keyword>
<evidence type="ECO:0000256" key="4">
    <source>
        <dbReference type="ARBA" id="ARBA00023125"/>
    </source>
</evidence>